<dbReference type="AlphaFoldDB" id="A0A3S7XBJ7"/>
<dbReference type="OrthoDB" id="424610at2759"/>
<reference evidence="8" key="5">
    <citation type="submission" date="2019-02" db="EMBL/GenBank/DDBJ databases">
        <title>FDA dAtabase for Regulatory Grade micrObial Sequences (FDA-ARGOS): Supporting development and validation of Infectious Disease Dx tests.</title>
        <authorList>
            <person name="Duncan R."/>
            <person name="Fisher C."/>
            <person name="Tallon L.J."/>
            <person name="Sadzewicz L."/>
            <person name="Sengamalay N."/>
            <person name="Ott S."/>
            <person name="Godinez A."/>
            <person name="Nagaraj S."/>
            <person name="Nadendla S."/>
            <person name="Sichtig H."/>
        </authorList>
    </citation>
    <scope>NUCLEOTIDE SEQUENCE</scope>
    <source>
        <strain evidence="8">FDAARGOS_361</strain>
    </source>
</reference>
<proteinExistence type="predicted"/>
<gene>
    <name evidence="8" type="ORF">CGC21_14710</name>
    <name evidence="7" type="ORF">LDBPK_364870</name>
    <name evidence="6" type="ORF">LdCL_360055800</name>
</gene>
<sequence>MPEGEVVFDDASVASSEKTPLNKDMLDAPPRKDTRLRAKWLRCVTVAGVLLLIAPLYLWKNFHAMRAAGEDPISVVTPLSDNFDIHELIRELNDNGEKIYLSSLISKEADGCARDVPGLPRGKQTVVTFKTIENAEREAVVYVPKSYPTPVGGTAPKPVALLLLFHGLNDNCKHFMDATGFVPYAELDGFVLVSVCGSLGYLGTGWNAGMCCGFLEEKPNDVAFAKQVVTELSQSVCIDKTRVMAAGFSNGAMLAEVLACDAPEMFRAVASVSGVVEIRPGNDAALTACTAAVEKASSTVRTSVLMVHGTADLLVPWDGNKLLGFPSIVKNLEGWRERNGCTDETNTTISTDTYVNIIYANCSVGKRAGSLPASDEEHEESKTCLEDDPYWGLNSVANKTGDAPSGVEDAALVDRERCISRTEAEYLSVRRESKRHVTRLRHEWRSRDQRCQKRDRTKVEHAKAHEKHDDKKVYHTKDSIWNQHDGTDFHLRPHLHLKEKPSQEGLHRHVAVNHRRLRHLPFGAVPKESCEVPVQRDGPLCLQDGISQVELVRVKGGGHSWPRDIDFSTTDYIYNFGIRVFGRYN</sequence>
<dbReference type="VEuPathDB" id="TriTrypDB:LdBPK_364870.1"/>
<reference evidence="7 9" key="1">
    <citation type="journal article" date="2011" name="Genome Res.">
        <title>Whole genome sequencing of multiple Leishmania donovani clinical isolates provides insights into population structure and mechanisms of drug resistance.</title>
        <authorList>
            <person name="Downing T."/>
            <person name="Imamura H."/>
            <person name="Decuypere S."/>
            <person name="Clark T.G."/>
            <person name="Coombs G.H."/>
            <person name="Cotton J.A."/>
            <person name="Hilley J.D."/>
            <person name="de Doncker S."/>
            <person name="Maes I."/>
            <person name="Mottram J.C."/>
            <person name="Quail M.A."/>
            <person name="Rijal S."/>
            <person name="Sanders M."/>
            <person name="Schonian G."/>
            <person name="Stark O."/>
            <person name="Sundar S."/>
            <person name="Vanaerschot M."/>
            <person name="Hertz-Fowler C."/>
            <person name="Dujardin J.C."/>
            <person name="Berriman M."/>
        </authorList>
    </citation>
    <scope>NUCLEOTIDE SEQUENCE [LARGE SCALE GENOMIC DNA]</scope>
    <source>
        <strain evidence="7 9">BPK282A1</strain>
    </source>
</reference>
<keyword evidence="4" id="KW-1133">Transmembrane helix</keyword>
<keyword evidence="4" id="KW-0472">Membrane</keyword>
<dbReference type="VEuPathDB" id="TriTrypDB:LDHU3_36.6550"/>
<evidence type="ECO:0000313" key="7">
    <source>
        <dbReference type="EMBL" id="CBZ38924.1"/>
    </source>
</evidence>
<evidence type="ECO:0000313" key="10">
    <source>
        <dbReference type="Proteomes" id="UP000274082"/>
    </source>
</evidence>
<dbReference type="Pfam" id="PF00326">
    <property type="entry name" value="Peptidase_S9"/>
    <property type="match status" value="1"/>
</dbReference>
<dbReference type="OMA" id="RERNGCT"/>
<accession>E9BUJ5</accession>
<reference evidence="7" key="2">
    <citation type="submission" date="2011-01" db="EMBL/GenBank/DDBJ databases">
        <authorList>
            <person name="Zhao B.P."/>
            <person name="Ren Z.A."/>
            <person name="Li C.D."/>
        </authorList>
    </citation>
    <scope>NUCLEOTIDE SEQUENCE</scope>
    <source>
        <strain evidence="7">BPK282A1</strain>
    </source>
</reference>
<dbReference type="GO" id="GO:0006508">
    <property type="term" value="P:proteolysis"/>
    <property type="evidence" value="ECO:0007669"/>
    <property type="project" value="InterPro"/>
</dbReference>
<dbReference type="GO" id="GO:0008236">
    <property type="term" value="F:serine-type peptidase activity"/>
    <property type="evidence" value="ECO:0007669"/>
    <property type="project" value="InterPro"/>
</dbReference>
<reference evidence="11" key="6">
    <citation type="submission" date="2019-02" db="EMBL/GenBank/DDBJ databases">
        <title>FDA dAtabase for Regulatory Grade micrObial Sequences (FDA-ARGOS): Supporting development and validation of Infectious Disease Dx tests.</title>
        <authorList>
            <person name="Duncan R."/>
            <person name="Fisher C."/>
            <person name="Tallon L."/>
            <person name="Sadzewicz L."/>
            <person name="Sengamalay N."/>
            <person name="Ott S."/>
            <person name="Godinez A."/>
            <person name="Nagaraj S."/>
            <person name="Vavikolanu K."/>
            <person name="Nadendla S."/>
            <person name="Aluvathingal J."/>
            <person name="Sichtig H."/>
        </authorList>
    </citation>
    <scope>NUCLEOTIDE SEQUENCE [LARGE SCALE GENOMIC DNA]</scope>
    <source>
        <strain evidence="11">FDAARGOS_361</strain>
    </source>
</reference>
<dbReference type="VEuPathDB" id="TriTrypDB:LdCL_360055800"/>
<accession>A0A3S7XBJ7</accession>
<dbReference type="RefSeq" id="XP_003865601.1">
    <property type="nucleotide sequence ID" value="XM_003865553.1"/>
</dbReference>
<keyword evidence="10" id="KW-1185">Reference proteome</keyword>
<dbReference type="InterPro" id="IPR001375">
    <property type="entry name" value="Peptidase_S9_cat"/>
</dbReference>
<reference evidence="9" key="3">
    <citation type="submission" date="2011-02" db="EMBL/GenBank/DDBJ databases">
        <title>Whole genome sequencing of Leishmania donovani clinical lines reveals dynamic variation related to drug resistance.</title>
        <authorList>
            <person name="Downing T."/>
            <person name="Imamura H."/>
            <person name="Sanders M."/>
            <person name="Decuypere S."/>
            <person name="Hertz-Fowler C."/>
            <person name="Clark T.G."/>
            <person name="Rijal S."/>
            <person name="Sundar S."/>
            <person name="Quail M.A."/>
            <person name="De Doncker S."/>
            <person name="Maes I."/>
            <person name="Vanaerschot M."/>
            <person name="Stark O."/>
            <person name="Schonian G."/>
            <person name="Dujardin J.C."/>
            <person name="Berriman M."/>
        </authorList>
    </citation>
    <scope>NUCLEOTIDE SEQUENCE [LARGE SCALE GENOMIC DNA]</scope>
    <source>
        <strain evidence="9">BPK282A1</strain>
    </source>
</reference>
<evidence type="ECO:0000313" key="11">
    <source>
        <dbReference type="Proteomes" id="UP000318447"/>
    </source>
</evidence>
<evidence type="ECO:0000256" key="1">
    <source>
        <dbReference type="ARBA" id="ARBA00022729"/>
    </source>
</evidence>
<keyword evidence="4" id="KW-0812">Transmembrane</keyword>
<dbReference type="InterPro" id="IPR029058">
    <property type="entry name" value="AB_hydrolase_fold"/>
</dbReference>
<dbReference type="PANTHER" id="PTHR43037">
    <property type="entry name" value="UNNAMED PRODUCT-RELATED"/>
    <property type="match status" value="1"/>
</dbReference>
<dbReference type="Proteomes" id="UP000008980">
    <property type="component" value="Chromosome 36"/>
</dbReference>
<dbReference type="EMBL" id="FR799623">
    <property type="protein sequence ID" value="CBZ38924.1"/>
    <property type="molecule type" value="Genomic_DNA"/>
</dbReference>
<dbReference type="SUPFAM" id="SSF53474">
    <property type="entry name" value="alpha/beta-Hydrolases"/>
    <property type="match status" value="1"/>
</dbReference>
<dbReference type="GeneID" id="13388487"/>
<keyword evidence="1" id="KW-0732">Signal</keyword>
<evidence type="ECO:0000313" key="9">
    <source>
        <dbReference type="Proteomes" id="UP000008980"/>
    </source>
</evidence>
<name>A0A3S7XBJ7_LEIDO</name>
<keyword evidence="2 6" id="KW-0378">Hydrolase</keyword>
<evidence type="ECO:0000313" key="6">
    <source>
        <dbReference type="EMBL" id="AYU83842.1"/>
    </source>
</evidence>
<dbReference type="GO" id="GO:0030600">
    <property type="term" value="F:feruloyl esterase activity"/>
    <property type="evidence" value="ECO:0007669"/>
    <property type="project" value="UniProtKB-EC"/>
</dbReference>
<evidence type="ECO:0000256" key="2">
    <source>
        <dbReference type="ARBA" id="ARBA00022801"/>
    </source>
</evidence>
<protein>
    <submittedName>
        <fullName evidence="6">Esterase PHB depolymerase/Prolyl oligopeptidase family, putative</fullName>
        <ecNumber evidence="6">3.1.1.73</ecNumber>
    </submittedName>
    <submittedName>
        <fullName evidence="8">Prolyl oligopeptidase family protein</fullName>
    </submittedName>
</protein>
<dbReference type="Proteomes" id="UP000318447">
    <property type="component" value="Unassembled WGS sequence"/>
</dbReference>
<dbReference type="InterPro" id="IPR050955">
    <property type="entry name" value="Plant_Biomass_Hydrol_Est"/>
</dbReference>
<dbReference type="PANTHER" id="PTHR43037:SF5">
    <property type="entry name" value="FERULOYL ESTERASE"/>
    <property type="match status" value="1"/>
</dbReference>
<evidence type="ECO:0000256" key="4">
    <source>
        <dbReference type="SAM" id="Phobius"/>
    </source>
</evidence>
<feature type="region of interest" description="Disordered" evidence="3">
    <location>
        <begin position="1"/>
        <end position="28"/>
    </location>
</feature>
<dbReference type="Proteomes" id="UP000274082">
    <property type="component" value="Chromosome 36"/>
</dbReference>
<evidence type="ECO:0000259" key="5">
    <source>
        <dbReference type="Pfam" id="PF00326"/>
    </source>
</evidence>
<organism evidence="6 10">
    <name type="scientific">Leishmania donovani</name>
    <dbReference type="NCBI Taxonomy" id="5661"/>
    <lineage>
        <taxon>Eukaryota</taxon>
        <taxon>Discoba</taxon>
        <taxon>Euglenozoa</taxon>
        <taxon>Kinetoplastea</taxon>
        <taxon>Metakinetoplastina</taxon>
        <taxon>Trypanosomatida</taxon>
        <taxon>Trypanosomatidae</taxon>
        <taxon>Leishmaniinae</taxon>
        <taxon>Leishmania</taxon>
    </lineage>
</organism>
<dbReference type="EMBL" id="RHLC01000054">
    <property type="protein sequence ID" value="TPP48592.1"/>
    <property type="molecule type" value="Genomic_DNA"/>
</dbReference>
<dbReference type="KEGG" id="ldo:LDBPK_364870"/>
<dbReference type="EMBL" id="CP029535">
    <property type="protein sequence ID" value="AYU83842.1"/>
    <property type="molecule type" value="Genomic_DNA"/>
</dbReference>
<reference evidence="6 10" key="4">
    <citation type="journal article" date="2018" name="Sci. Rep.">
        <title>A complete Leishmania donovani reference genome identifies novel genetic variations associated with virulence.</title>
        <authorList>
            <person name="Lypaczewski P."/>
            <person name="Hoshizaki J."/>
            <person name="Zhang W.-W."/>
            <person name="McCall L.-I."/>
            <person name="Torcivia-Rodriguez J."/>
            <person name="Simonyan V."/>
            <person name="Kaur A."/>
            <person name="Dewar K."/>
            <person name="Matlashewski G."/>
        </authorList>
    </citation>
    <scope>NUCLEOTIDE SEQUENCE [LARGE SCALE GENOMIC DNA]</scope>
    <source>
        <strain evidence="6 10">LdCL</strain>
    </source>
</reference>
<dbReference type="Gene3D" id="3.40.50.1820">
    <property type="entry name" value="alpha/beta hydrolase"/>
    <property type="match status" value="1"/>
</dbReference>
<dbReference type="EC" id="3.1.1.73" evidence="6"/>
<feature type="domain" description="Peptidase S9 prolyl oligopeptidase catalytic" evidence="5">
    <location>
        <begin position="227"/>
        <end position="278"/>
    </location>
</feature>
<evidence type="ECO:0000313" key="8">
    <source>
        <dbReference type="EMBL" id="TPP48592.1"/>
    </source>
</evidence>
<feature type="transmembrane region" description="Helical" evidence="4">
    <location>
        <begin position="40"/>
        <end position="59"/>
    </location>
</feature>
<evidence type="ECO:0000256" key="3">
    <source>
        <dbReference type="SAM" id="MobiDB-lite"/>
    </source>
</evidence>